<evidence type="ECO:0000313" key="3">
    <source>
        <dbReference type="Proteomes" id="UP000035080"/>
    </source>
</evidence>
<reference evidence="2 3" key="1">
    <citation type="journal article" date="2015" name="Genome Announc.">
        <title>Genome Sequences of Two Pandoraea pnomenusa Isolates Recovered 11 Months Apart from a Cystic Fibrosis Patient.</title>
        <authorList>
            <person name="Ee R."/>
            <person name="Ambrose M."/>
            <person name="Lazenby J."/>
            <person name="Williams P."/>
            <person name="Chan K.G."/>
            <person name="Roddam L."/>
        </authorList>
    </citation>
    <scope>NUCLEOTIDE SEQUENCE [LARGE SCALE GENOMIC DNA]</scope>
    <source>
        <strain evidence="2 3">6399</strain>
    </source>
</reference>
<protein>
    <submittedName>
        <fullName evidence="2">Uncharacterized protein</fullName>
    </submittedName>
</protein>
<evidence type="ECO:0000256" key="1">
    <source>
        <dbReference type="SAM" id="Coils"/>
    </source>
</evidence>
<organism evidence="2 3">
    <name type="scientific">Pandoraea fibrosis</name>
    <dbReference type="NCBI Taxonomy" id="1891094"/>
    <lineage>
        <taxon>Bacteria</taxon>
        <taxon>Pseudomonadati</taxon>
        <taxon>Pseudomonadota</taxon>
        <taxon>Betaproteobacteria</taxon>
        <taxon>Burkholderiales</taxon>
        <taxon>Burkholderiaceae</taxon>
        <taxon>Pandoraea</taxon>
    </lineage>
</organism>
<keyword evidence="3" id="KW-1185">Reference proteome</keyword>
<proteinExistence type="predicted"/>
<dbReference type="EMBL" id="CP047385">
    <property type="protein sequence ID" value="QHF11961.1"/>
    <property type="molecule type" value="Genomic_DNA"/>
</dbReference>
<sequence>MARSSGDLKDCEGIAALATLAKRREAALRAAFTRMSAAARDAEDAVVERERGCDTQRRVWQDALSRGGVYAQREAAGVTRSVEAERVALGEAKRRLSEALEQVKQAEVALQQQRERLQANARKQEKLNALLALYRS</sequence>
<dbReference type="Proteomes" id="UP000035080">
    <property type="component" value="Chromosome"/>
</dbReference>
<feature type="coiled-coil region" evidence="1">
    <location>
        <begin position="82"/>
        <end position="127"/>
    </location>
</feature>
<accession>A0ABX6HM62</accession>
<dbReference type="RefSeq" id="WP_039374565.1">
    <property type="nucleotide sequence ID" value="NZ_CP047385.1"/>
</dbReference>
<gene>
    <name evidence="2" type="ORF">PI93_004325</name>
</gene>
<keyword evidence="1" id="KW-0175">Coiled coil</keyword>
<name>A0ABX6HM62_9BURK</name>
<evidence type="ECO:0000313" key="2">
    <source>
        <dbReference type="EMBL" id="QHF11961.1"/>
    </source>
</evidence>